<dbReference type="OrthoDB" id="5089849at2759"/>
<evidence type="ECO:0000313" key="4">
    <source>
        <dbReference type="EMBL" id="KIW33322.1"/>
    </source>
</evidence>
<sequence length="275" mass="28541">MSPSSLPPRVFLATILSLSLLSRGALICSTTTFPSIYDSYPDCATTCLACTDADYVDNFANNCDYASGDCCSSTYHTVISQTWACVSNNCGDGDLAQDAFNVFVKFCADHNVPLAAGDVPTGYILEGNGAGSGNNSTNGTAGPDKGNGGSSLSGGAIAGLVVAVVGTVATVIGSYYGWRVWRRKHPAANNSHTNDAGAGNNNANNGNANNNNNALAMIHNGPNPRPWANLPANATVQYDRRTSSFMGYVTTEERFRVTTPPPALVGGVGRVIGEV</sequence>
<name>A0A0D2B6T4_9EURO</name>
<keyword evidence="2" id="KW-0812">Transmembrane</keyword>
<gene>
    <name evidence="4" type="ORF">PV07_00179</name>
</gene>
<feature type="compositionally biased region" description="Low complexity" evidence="1">
    <location>
        <begin position="196"/>
        <end position="212"/>
    </location>
</feature>
<keyword evidence="2" id="KW-0472">Membrane</keyword>
<evidence type="ECO:0000256" key="2">
    <source>
        <dbReference type="SAM" id="Phobius"/>
    </source>
</evidence>
<dbReference type="AlphaFoldDB" id="A0A0D2B6T4"/>
<dbReference type="RefSeq" id="XP_016253538.1">
    <property type="nucleotide sequence ID" value="XM_016386610.1"/>
</dbReference>
<evidence type="ECO:0000256" key="1">
    <source>
        <dbReference type="SAM" id="MobiDB-lite"/>
    </source>
</evidence>
<feature type="signal peptide" evidence="3">
    <location>
        <begin position="1"/>
        <end position="24"/>
    </location>
</feature>
<evidence type="ECO:0000313" key="5">
    <source>
        <dbReference type="Proteomes" id="UP000054466"/>
    </source>
</evidence>
<dbReference type="EMBL" id="KN847040">
    <property type="protein sequence ID" value="KIW33322.1"/>
    <property type="molecule type" value="Genomic_DNA"/>
</dbReference>
<accession>A0A0D2B6T4</accession>
<keyword evidence="3" id="KW-0732">Signal</keyword>
<keyword evidence="5" id="KW-1185">Reference proteome</keyword>
<dbReference type="Proteomes" id="UP000054466">
    <property type="component" value="Unassembled WGS sequence"/>
</dbReference>
<evidence type="ECO:0008006" key="6">
    <source>
        <dbReference type="Google" id="ProtNLM"/>
    </source>
</evidence>
<reference evidence="4 5" key="1">
    <citation type="submission" date="2015-01" db="EMBL/GenBank/DDBJ databases">
        <title>The Genome Sequence of Cladophialophora immunda CBS83496.</title>
        <authorList>
            <consortium name="The Broad Institute Genomics Platform"/>
            <person name="Cuomo C."/>
            <person name="de Hoog S."/>
            <person name="Gorbushina A."/>
            <person name="Stielow B."/>
            <person name="Teixiera M."/>
            <person name="Abouelleil A."/>
            <person name="Chapman S.B."/>
            <person name="Priest M."/>
            <person name="Young S.K."/>
            <person name="Wortman J."/>
            <person name="Nusbaum C."/>
            <person name="Birren B."/>
        </authorList>
    </citation>
    <scope>NUCLEOTIDE SEQUENCE [LARGE SCALE GENOMIC DNA]</scope>
    <source>
        <strain evidence="4 5">CBS 83496</strain>
    </source>
</reference>
<dbReference type="GeneID" id="27339373"/>
<organism evidence="4 5">
    <name type="scientific">Cladophialophora immunda</name>
    <dbReference type="NCBI Taxonomy" id="569365"/>
    <lineage>
        <taxon>Eukaryota</taxon>
        <taxon>Fungi</taxon>
        <taxon>Dikarya</taxon>
        <taxon>Ascomycota</taxon>
        <taxon>Pezizomycotina</taxon>
        <taxon>Eurotiomycetes</taxon>
        <taxon>Chaetothyriomycetidae</taxon>
        <taxon>Chaetothyriales</taxon>
        <taxon>Herpotrichiellaceae</taxon>
        <taxon>Cladophialophora</taxon>
    </lineage>
</organism>
<evidence type="ECO:0000256" key="3">
    <source>
        <dbReference type="SAM" id="SignalP"/>
    </source>
</evidence>
<protein>
    <recommendedName>
        <fullName evidence="6">Extracellular membrane protein CFEM domain-containing protein</fullName>
    </recommendedName>
</protein>
<keyword evidence="2" id="KW-1133">Transmembrane helix</keyword>
<dbReference type="HOGENOM" id="CLU_1011965_0_0_1"/>
<dbReference type="VEuPathDB" id="FungiDB:PV07_00179"/>
<proteinExistence type="predicted"/>
<feature type="transmembrane region" description="Helical" evidence="2">
    <location>
        <begin position="156"/>
        <end position="178"/>
    </location>
</feature>
<feature type="region of interest" description="Disordered" evidence="1">
    <location>
        <begin position="189"/>
        <end position="212"/>
    </location>
</feature>
<feature type="chain" id="PRO_5002254254" description="Extracellular membrane protein CFEM domain-containing protein" evidence="3">
    <location>
        <begin position="25"/>
        <end position="275"/>
    </location>
</feature>